<dbReference type="OrthoDB" id="2991331at2"/>
<dbReference type="Pfam" id="PF10737">
    <property type="entry name" value="GerPC"/>
    <property type="match status" value="1"/>
</dbReference>
<protein>
    <submittedName>
        <fullName evidence="1">Spore germination protein GerPC</fullName>
    </submittedName>
</protein>
<dbReference type="Proteomes" id="UP000061660">
    <property type="component" value="Chromosome"/>
</dbReference>
<organism evidence="1 2">
    <name type="scientific">Paenibacillus naphthalenovorans</name>
    <dbReference type="NCBI Taxonomy" id="162209"/>
    <lineage>
        <taxon>Bacteria</taxon>
        <taxon>Bacillati</taxon>
        <taxon>Bacillota</taxon>
        <taxon>Bacilli</taxon>
        <taxon>Bacillales</taxon>
        <taxon>Paenibacillaceae</taxon>
        <taxon>Paenibacillus</taxon>
    </lineage>
</organism>
<sequence>MNSSYPESYFHQLNEYLRWQTERIRNLEGRIELIERELDSLKGQRGVTIERIEYKFDQLKVETLEGTLNVGLSPTGLGAQSLDDATAGGQAIGTNTARSESFARIQKQVYDYLRRSCPEELADLEAMYGVEFGQDFSDFVIGDLKGQAAQRIEYYLDSMVDPKQAVLTMEQEQIITDKVIGDIRLAMKQYVMKMNQEGGAANDSKGGK</sequence>
<evidence type="ECO:0000313" key="2">
    <source>
        <dbReference type="Proteomes" id="UP000061660"/>
    </source>
</evidence>
<reference evidence="2" key="1">
    <citation type="submission" date="2015-12" db="EMBL/GenBank/DDBJ databases">
        <title>Complete genome sequences of two moderately thermophilic Paenibacillus species.</title>
        <authorList>
            <person name="Butler R.III."/>
            <person name="Wang J."/>
            <person name="Stark B.C."/>
            <person name="Pombert J.-F."/>
        </authorList>
    </citation>
    <scope>NUCLEOTIDE SEQUENCE [LARGE SCALE GENOMIC DNA]</scope>
    <source>
        <strain evidence="2">32O-Y</strain>
    </source>
</reference>
<proteinExistence type="predicted"/>
<dbReference type="RefSeq" id="WP_062407758.1">
    <property type="nucleotide sequence ID" value="NZ_BJCS01000028.1"/>
</dbReference>
<gene>
    <name evidence="1" type="ORF">IJ22_10690</name>
</gene>
<dbReference type="EMBL" id="CP013652">
    <property type="protein sequence ID" value="ALS21448.1"/>
    <property type="molecule type" value="Genomic_DNA"/>
</dbReference>
<dbReference type="STRING" id="162209.IJ22_10690"/>
<dbReference type="PATRIC" id="fig|162209.4.peg.1136"/>
<accession>A0A0U2U5D3</accession>
<name>A0A0U2U5D3_9BACL</name>
<keyword evidence="2" id="KW-1185">Reference proteome</keyword>
<dbReference type="KEGG" id="pnp:IJ22_10690"/>
<evidence type="ECO:0000313" key="1">
    <source>
        <dbReference type="EMBL" id="ALS21448.1"/>
    </source>
</evidence>
<reference evidence="1 2" key="2">
    <citation type="journal article" date="2016" name="Genome Announc.">
        <title>Complete Genome Sequences of Two Interactive Moderate Thermophiles, Paenibacillus napthalenovorans 32O-Y and Paenibacillus sp. 32O-W.</title>
        <authorList>
            <person name="Butler R.R.III."/>
            <person name="Wang J."/>
            <person name="Stark B.C."/>
            <person name="Pombert J.F."/>
        </authorList>
    </citation>
    <scope>NUCLEOTIDE SEQUENCE [LARGE SCALE GENOMIC DNA]</scope>
    <source>
        <strain evidence="1 2">32O-Y</strain>
    </source>
</reference>
<dbReference type="AlphaFoldDB" id="A0A0U2U5D3"/>
<dbReference type="InterPro" id="IPR019673">
    <property type="entry name" value="Spore_germination_GerPC"/>
</dbReference>